<reference evidence="1" key="1">
    <citation type="submission" date="2021-06" db="EMBL/GenBank/DDBJ databases">
        <authorList>
            <person name="Kallberg Y."/>
            <person name="Tangrot J."/>
            <person name="Rosling A."/>
        </authorList>
    </citation>
    <scope>NUCLEOTIDE SEQUENCE</scope>
    <source>
        <strain evidence="1">FL130A</strain>
    </source>
</reference>
<protein>
    <submittedName>
        <fullName evidence="1">5513_t:CDS:1</fullName>
    </submittedName>
</protein>
<dbReference type="AlphaFoldDB" id="A0A9N9F832"/>
<proteinExistence type="predicted"/>
<name>A0A9N9F832_9GLOM</name>
<organism evidence="1 2">
    <name type="scientific">Ambispora leptoticha</name>
    <dbReference type="NCBI Taxonomy" id="144679"/>
    <lineage>
        <taxon>Eukaryota</taxon>
        <taxon>Fungi</taxon>
        <taxon>Fungi incertae sedis</taxon>
        <taxon>Mucoromycota</taxon>
        <taxon>Glomeromycotina</taxon>
        <taxon>Glomeromycetes</taxon>
        <taxon>Archaeosporales</taxon>
        <taxon>Ambisporaceae</taxon>
        <taxon>Ambispora</taxon>
    </lineage>
</organism>
<keyword evidence="2" id="KW-1185">Reference proteome</keyword>
<dbReference type="EMBL" id="CAJVPS010000929">
    <property type="protein sequence ID" value="CAG8515956.1"/>
    <property type="molecule type" value="Genomic_DNA"/>
</dbReference>
<evidence type="ECO:0000313" key="2">
    <source>
        <dbReference type="Proteomes" id="UP000789508"/>
    </source>
</evidence>
<comment type="caution">
    <text evidence="1">The sequence shown here is derived from an EMBL/GenBank/DDBJ whole genome shotgun (WGS) entry which is preliminary data.</text>
</comment>
<accession>A0A9N9F832</accession>
<sequence>MKSGARLEKSGKISRIPNAFIAFPMDVCRELRVSCYWRLQHESSSTFFYVQGFMGQSTRICPVASYEQIPFLNDEMNENVSNAASGHALPNWIHHKENPNSTIEDSSNLNNFRQPEINSNITLPADLQKSRLKVGQSSYFDPSSGDINFVSVNSEYVM</sequence>
<evidence type="ECO:0000313" key="1">
    <source>
        <dbReference type="EMBL" id="CAG8515956.1"/>
    </source>
</evidence>
<dbReference type="Proteomes" id="UP000789508">
    <property type="component" value="Unassembled WGS sequence"/>
</dbReference>
<gene>
    <name evidence="1" type="ORF">ALEPTO_LOCUS4217</name>
</gene>